<dbReference type="AlphaFoldDB" id="A0A918PXK8"/>
<evidence type="ECO:0000313" key="2">
    <source>
        <dbReference type="Proteomes" id="UP000622166"/>
    </source>
</evidence>
<reference evidence="1" key="1">
    <citation type="journal article" date="2014" name="Int. J. Syst. Evol. Microbiol.">
        <title>Complete genome sequence of Corynebacterium casei LMG S-19264T (=DSM 44701T), isolated from a smear-ripened cheese.</title>
        <authorList>
            <consortium name="US DOE Joint Genome Institute (JGI-PGF)"/>
            <person name="Walter F."/>
            <person name="Albersmeier A."/>
            <person name="Kalinowski J."/>
            <person name="Ruckert C."/>
        </authorList>
    </citation>
    <scope>NUCLEOTIDE SEQUENCE</scope>
    <source>
        <strain evidence="1">JCM 4815</strain>
    </source>
</reference>
<keyword evidence="2" id="KW-1185">Reference proteome</keyword>
<comment type="caution">
    <text evidence="1">The sequence shown here is derived from an EMBL/GenBank/DDBJ whole genome shotgun (WGS) entry which is preliminary data.</text>
</comment>
<evidence type="ECO:0000313" key="1">
    <source>
        <dbReference type="EMBL" id="GGZ26339.1"/>
    </source>
</evidence>
<reference evidence="1" key="2">
    <citation type="submission" date="2020-09" db="EMBL/GenBank/DDBJ databases">
        <authorList>
            <person name="Sun Q."/>
            <person name="Ohkuma M."/>
        </authorList>
    </citation>
    <scope>NUCLEOTIDE SEQUENCE</scope>
    <source>
        <strain evidence="1">JCM 4815</strain>
    </source>
</reference>
<name>A0A918PXK8_9ACTN</name>
<dbReference type="EMBL" id="BMVW01000012">
    <property type="protein sequence ID" value="GGZ26339.1"/>
    <property type="molecule type" value="Genomic_DNA"/>
</dbReference>
<organism evidence="1 2">
    <name type="scientific">Streptomyces poonensis</name>
    <dbReference type="NCBI Taxonomy" id="68255"/>
    <lineage>
        <taxon>Bacteria</taxon>
        <taxon>Bacillati</taxon>
        <taxon>Actinomycetota</taxon>
        <taxon>Actinomycetes</taxon>
        <taxon>Kitasatosporales</taxon>
        <taxon>Streptomycetaceae</taxon>
        <taxon>Streptomyces</taxon>
    </lineage>
</organism>
<accession>A0A918PXK8</accession>
<gene>
    <name evidence="1" type="ORF">GCM10010365_53390</name>
</gene>
<proteinExistence type="predicted"/>
<sequence length="231" mass="25126">MDPGGQGAKYFGDMNQLFDPAVGAALRSKSRRTFPVRREMPTQLGGLQMKRAGTSASGSRNALLALPVITCTALSLVVASAPDADARHRPPGPHFSIASPLFADGFTPPRAFSCRYVEKRNGKIVDDYACSAPGGPSFMLGQVLQTGLEKPGNGWDGISAPDAMQCGKKKEAPPVTDNYRCMYKHRHGNRPKHCHKFTLRNMVAVQHSGSIPDREVDWYAPHHRADEVPCN</sequence>
<protein>
    <submittedName>
        <fullName evidence="1">Uncharacterized protein</fullName>
    </submittedName>
</protein>
<dbReference type="Proteomes" id="UP000622166">
    <property type="component" value="Unassembled WGS sequence"/>
</dbReference>